<feature type="compositionally biased region" description="Gly residues" evidence="12">
    <location>
        <begin position="207"/>
        <end position="216"/>
    </location>
</feature>
<feature type="compositionally biased region" description="Basic residues" evidence="12">
    <location>
        <begin position="494"/>
        <end position="503"/>
    </location>
</feature>
<evidence type="ECO:0000256" key="12">
    <source>
        <dbReference type="SAM" id="MobiDB-lite"/>
    </source>
</evidence>
<dbReference type="PANTHER" id="PTHR10071:SF23">
    <property type="entry name" value="TRANSCRIPTION FACTOR GATA-6"/>
    <property type="match status" value="1"/>
</dbReference>
<evidence type="ECO:0000256" key="5">
    <source>
        <dbReference type="ARBA" id="ARBA00022833"/>
    </source>
</evidence>
<keyword evidence="4 11" id="KW-0863">Zinc-finger</keyword>
<evidence type="ECO:0000256" key="2">
    <source>
        <dbReference type="ARBA" id="ARBA00022723"/>
    </source>
</evidence>
<evidence type="ECO:0000256" key="1">
    <source>
        <dbReference type="ARBA" id="ARBA00004123"/>
    </source>
</evidence>
<dbReference type="Gene3D" id="3.30.50.10">
    <property type="entry name" value="Erythroid Transcription Factor GATA-1, subunit A"/>
    <property type="match status" value="2"/>
</dbReference>
<dbReference type="GO" id="GO:0000978">
    <property type="term" value="F:RNA polymerase II cis-regulatory region sequence-specific DNA binding"/>
    <property type="evidence" value="ECO:0007669"/>
    <property type="project" value="TreeGrafter"/>
</dbReference>
<feature type="region of interest" description="Disordered" evidence="12">
    <location>
        <begin position="486"/>
        <end position="548"/>
    </location>
</feature>
<name>A0AA47NMN5_MERPO</name>
<feature type="compositionally biased region" description="Low complexity" evidence="12">
    <location>
        <begin position="504"/>
        <end position="548"/>
    </location>
</feature>
<dbReference type="Pfam" id="PF00320">
    <property type="entry name" value="GATA"/>
    <property type="match status" value="2"/>
</dbReference>
<dbReference type="InterPro" id="IPR039355">
    <property type="entry name" value="Transcription_factor_GATA"/>
</dbReference>
<protein>
    <submittedName>
        <fullName evidence="14">Transcription factor GATA-6</fullName>
    </submittedName>
</protein>
<comment type="caution">
    <text evidence="14">The sequence shown here is derived from an EMBL/GenBank/DDBJ whole genome shotgun (WGS) entry which is preliminary data.</text>
</comment>
<dbReference type="SUPFAM" id="SSF57716">
    <property type="entry name" value="Glucocorticoid receptor-like (DNA-binding domain)"/>
    <property type="match status" value="2"/>
</dbReference>
<dbReference type="FunFam" id="3.30.50.10:FF:000001">
    <property type="entry name" value="GATA transcription factor (GATAd)"/>
    <property type="match status" value="1"/>
</dbReference>
<dbReference type="GO" id="GO:0000122">
    <property type="term" value="P:negative regulation of transcription by RNA polymerase II"/>
    <property type="evidence" value="ECO:0007669"/>
    <property type="project" value="TreeGrafter"/>
</dbReference>
<organism evidence="14 15">
    <name type="scientific">Merluccius polli</name>
    <name type="common">Benguela hake</name>
    <name type="synonym">Merluccius cadenati</name>
    <dbReference type="NCBI Taxonomy" id="89951"/>
    <lineage>
        <taxon>Eukaryota</taxon>
        <taxon>Metazoa</taxon>
        <taxon>Chordata</taxon>
        <taxon>Craniata</taxon>
        <taxon>Vertebrata</taxon>
        <taxon>Euteleostomi</taxon>
        <taxon>Actinopterygii</taxon>
        <taxon>Neopterygii</taxon>
        <taxon>Teleostei</taxon>
        <taxon>Neoteleostei</taxon>
        <taxon>Acanthomorphata</taxon>
        <taxon>Zeiogadaria</taxon>
        <taxon>Gadariae</taxon>
        <taxon>Gadiformes</taxon>
        <taxon>Gadoidei</taxon>
        <taxon>Merlucciidae</taxon>
        <taxon>Merluccius</taxon>
    </lineage>
</organism>
<dbReference type="GO" id="GO:0045944">
    <property type="term" value="P:positive regulation of transcription by RNA polymerase II"/>
    <property type="evidence" value="ECO:0007669"/>
    <property type="project" value="TreeGrafter"/>
</dbReference>
<evidence type="ECO:0000256" key="11">
    <source>
        <dbReference type="PIRSR" id="PIRSR003028-1"/>
    </source>
</evidence>
<sequence>MELGEHSWSMVKREVSSSPGSPPADHGSSSSYLHGGDSSRGPEELRSPPLSAAPQPPQPQPLTSELLDAALGHRRAHSYVHFGHHHHHHHHHPASVSVSSSSSSTTTTSGGLLHGSEDLPLFTDLDQGSNKLVLAAAAGGAHKAGLLVDPADMYQTLAIAAAQSQTGYDVASSNGYMHSSPNSPVYVPGSRVAPMIPGLSYLQGGIGGGSGSGGQQGHQAVWSQSGGPLPESPSYAAGSPHASSRFHYSPSPPTVVNHHHHNHNHSHNGGGGGGGGGSRDGGYANALNVGVGVGGGGGRDQYGLSVRAPLGGSYPGPYSPYVAPQLSQLASPWTGGPFDNSMLHTLQSRGAPLIRGPNGDILDDLGESRECVNCGSISTPLWRRDGTGHFLCNACGLYSKMNGLSRPLIKPQKRMVSTPSRDPLNHSAPRLTSISKYRSSSRRIGLSCANCQTSTTTLWRRNAEGEPVCNACGLYTKLHGVPRPLAMKKEGIQTRKRKPKTLNKSKGSSSGSSAVPMTPTSTSSSNSEDCSKNNSPSTQVSGVSSSVLSGSSDVSLSGSVVKYPGQDSLYTSVGLSVPSDVASSVRGEPWCPMALA</sequence>
<evidence type="ECO:0000259" key="13">
    <source>
        <dbReference type="PROSITE" id="PS50114"/>
    </source>
</evidence>
<reference evidence="14" key="1">
    <citation type="journal article" date="2023" name="Front. Mar. Sci.">
        <title>A new Merluccius polli reference genome to investigate the effects of global change in West African waters.</title>
        <authorList>
            <person name="Mateo J.L."/>
            <person name="Blanco-Fernandez C."/>
            <person name="Garcia-Vazquez E."/>
            <person name="Machado-Schiaffino G."/>
        </authorList>
    </citation>
    <scope>NUCLEOTIDE SEQUENCE</scope>
    <source>
        <strain evidence="14">C29</strain>
        <tissue evidence="14">Fin</tissue>
    </source>
</reference>
<evidence type="ECO:0000256" key="10">
    <source>
        <dbReference type="ARBA" id="ARBA00023242"/>
    </source>
</evidence>
<dbReference type="Pfam" id="PF05349">
    <property type="entry name" value="GATA-N"/>
    <property type="match status" value="1"/>
</dbReference>
<evidence type="ECO:0000256" key="3">
    <source>
        <dbReference type="ARBA" id="ARBA00022737"/>
    </source>
</evidence>
<dbReference type="FunFam" id="3.30.50.10:FF:000032">
    <property type="entry name" value="Transcription factor GATA-3"/>
    <property type="match status" value="1"/>
</dbReference>
<keyword evidence="5 11" id="KW-0862">Zinc</keyword>
<dbReference type="InterPro" id="IPR013088">
    <property type="entry name" value="Znf_NHR/GATA"/>
</dbReference>
<accession>A0AA47NMN5</accession>
<feature type="region of interest" description="Disordered" evidence="12">
    <location>
        <begin position="207"/>
        <end position="279"/>
    </location>
</feature>
<feature type="region of interest" description="Disordered" evidence="12">
    <location>
        <begin position="83"/>
        <end position="112"/>
    </location>
</feature>
<dbReference type="PROSITE" id="PS50114">
    <property type="entry name" value="GATA_ZN_FINGER_2"/>
    <property type="match status" value="2"/>
</dbReference>
<feature type="zinc finger region" description="GATA-type 1" evidence="11">
    <location>
        <begin position="371"/>
        <end position="395"/>
    </location>
</feature>
<comment type="subcellular location">
    <subcellularLocation>
        <location evidence="1">Nucleus</location>
    </subcellularLocation>
</comment>
<evidence type="ECO:0000256" key="9">
    <source>
        <dbReference type="ARBA" id="ARBA00023163"/>
    </source>
</evidence>
<feature type="domain" description="GATA-type" evidence="13">
    <location>
        <begin position="442"/>
        <end position="495"/>
    </location>
</feature>
<feature type="compositionally biased region" description="Low complexity" evidence="12">
    <location>
        <begin position="94"/>
        <end position="111"/>
    </location>
</feature>
<dbReference type="PRINTS" id="PR00619">
    <property type="entry name" value="GATAZNFINGER"/>
</dbReference>
<dbReference type="GO" id="GO:0000981">
    <property type="term" value="F:DNA-binding transcription factor activity, RNA polymerase II-specific"/>
    <property type="evidence" value="ECO:0007669"/>
    <property type="project" value="InterPro"/>
</dbReference>
<evidence type="ECO:0000256" key="8">
    <source>
        <dbReference type="ARBA" id="ARBA00023159"/>
    </source>
</evidence>
<dbReference type="CDD" id="cd00202">
    <property type="entry name" value="ZnF_GATA"/>
    <property type="match status" value="2"/>
</dbReference>
<keyword evidence="10" id="KW-0539">Nucleus</keyword>
<feature type="region of interest" description="Disordered" evidence="12">
    <location>
        <begin position="1"/>
        <end position="63"/>
    </location>
</feature>
<keyword evidence="8" id="KW-0010">Activator</keyword>
<dbReference type="PANTHER" id="PTHR10071">
    <property type="entry name" value="TRANSCRIPTION FACTOR GATA FAMILY MEMBER"/>
    <property type="match status" value="1"/>
</dbReference>
<dbReference type="GO" id="GO:0008270">
    <property type="term" value="F:zinc ion binding"/>
    <property type="evidence" value="ECO:0007669"/>
    <property type="project" value="UniProtKB-KW"/>
</dbReference>
<feature type="domain" description="GATA-type" evidence="13">
    <location>
        <begin position="365"/>
        <end position="421"/>
    </location>
</feature>
<keyword evidence="7" id="KW-0238">DNA-binding</keyword>
<evidence type="ECO:0000256" key="6">
    <source>
        <dbReference type="ARBA" id="ARBA00023015"/>
    </source>
</evidence>
<keyword evidence="6" id="KW-0805">Transcription regulation</keyword>
<evidence type="ECO:0000256" key="7">
    <source>
        <dbReference type="ARBA" id="ARBA00023125"/>
    </source>
</evidence>
<evidence type="ECO:0000313" key="14">
    <source>
        <dbReference type="EMBL" id="KAK0131616.1"/>
    </source>
</evidence>
<dbReference type="InterPro" id="IPR008013">
    <property type="entry name" value="GATA_N"/>
</dbReference>
<dbReference type="EMBL" id="JAOPHQ010006466">
    <property type="protein sequence ID" value="KAK0131616.1"/>
    <property type="molecule type" value="Genomic_DNA"/>
</dbReference>
<dbReference type="GO" id="GO:0045165">
    <property type="term" value="P:cell fate commitment"/>
    <property type="evidence" value="ECO:0007669"/>
    <property type="project" value="TreeGrafter"/>
</dbReference>
<keyword evidence="9" id="KW-0804">Transcription</keyword>
<dbReference type="AlphaFoldDB" id="A0AA47NMN5"/>
<feature type="compositionally biased region" description="Basic residues" evidence="12">
    <location>
        <begin position="83"/>
        <end position="93"/>
    </location>
</feature>
<dbReference type="GO" id="GO:0005634">
    <property type="term" value="C:nucleus"/>
    <property type="evidence" value="ECO:0007669"/>
    <property type="project" value="UniProtKB-SubCell"/>
</dbReference>
<gene>
    <name evidence="14" type="primary">GATA6</name>
    <name evidence="14" type="ORF">N1851_033673</name>
</gene>
<evidence type="ECO:0000313" key="15">
    <source>
        <dbReference type="Proteomes" id="UP001174136"/>
    </source>
</evidence>
<dbReference type="InterPro" id="IPR000679">
    <property type="entry name" value="Znf_GATA"/>
</dbReference>
<evidence type="ECO:0000256" key="4">
    <source>
        <dbReference type="ARBA" id="ARBA00022771"/>
    </source>
</evidence>
<feature type="zinc finger region" description="GATA-type 2" evidence="11">
    <location>
        <begin position="448"/>
        <end position="472"/>
    </location>
</feature>
<keyword evidence="2 11" id="KW-0479">Metal-binding</keyword>
<dbReference type="PROSITE" id="PS00344">
    <property type="entry name" value="GATA_ZN_FINGER_1"/>
    <property type="match status" value="2"/>
</dbReference>
<keyword evidence="3" id="KW-0677">Repeat</keyword>
<dbReference type="GO" id="GO:0030855">
    <property type="term" value="P:epithelial cell differentiation"/>
    <property type="evidence" value="ECO:0007669"/>
    <property type="project" value="TreeGrafter"/>
</dbReference>
<dbReference type="Proteomes" id="UP001174136">
    <property type="component" value="Unassembled WGS sequence"/>
</dbReference>
<feature type="compositionally biased region" description="Low complexity" evidence="12">
    <location>
        <begin position="25"/>
        <end position="36"/>
    </location>
</feature>
<feature type="compositionally biased region" description="Gly residues" evidence="12">
    <location>
        <begin position="268"/>
        <end position="279"/>
    </location>
</feature>
<feature type="compositionally biased region" description="Basic residues" evidence="12">
    <location>
        <begin position="257"/>
        <end position="266"/>
    </location>
</feature>
<dbReference type="SMART" id="SM00401">
    <property type="entry name" value="ZnF_GATA"/>
    <property type="match status" value="2"/>
</dbReference>
<proteinExistence type="predicted"/>
<keyword evidence="15" id="KW-1185">Reference proteome</keyword>